<keyword evidence="2" id="KW-0698">rRNA processing</keyword>
<keyword evidence="3 11" id="KW-0489">Methyltransferase</keyword>
<feature type="binding site" evidence="11">
    <location>
        <position position="219"/>
    </location>
    <ligand>
        <name>S-adenosyl-L-methionine</name>
        <dbReference type="ChEBI" id="CHEBI:59789"/>
    </ligand>
</feature>
<dbReference type="EnsemblMetazoa" id="SMAR005174-RA">
    <property type="protein sequence ID" value="SMAR005174-PA"/>
    <property type="gene ID" value="SMAR005174"/>
</dbReference>
<evidence type="ECO:0000256" key="5">
    <source>
        <dbReference type="ARBA" id="ARBA00022691"/>
    </source>
</evidence>
<dbReference type="PANTHER" id="PTHR22808:SF3">
    <property type="entry name" value="5-METHYLCYTOSINE RRNA METHYLTRANSFERASE NSUN4"/>
    <property type="match status" value="1"/>
</dbReference>
<reference evidence="14" key="1">
    <citation type="submission" date="2011-05" db="EMBL/GenBank/DDBJ databases">
        <authorList>
            <person name="Richards S.R."/>
            <person name="Qu J."/>
            <person name="Jiang H."/>
            <person name="Jhangiani S.N."/>
            <person name="Agravi P."/>
            <person name="Goodspeed R."/>
            <person name="Gross S."/>
            <person name="Mandapat C."/>
            <person name="Jackson L."/>
            <person name="Mathew T."/>
            <person name="Pu L."/>
            <person name="Thornton R."/>
            <person name="Saada N."/>
            <person name="Wilczek-Boney K.B."/>
            <person name="Lee S."/>
            <person name="Kovar C."/>
            <person name="Wu Y."/>
            <person name="Scherer S.E."/>
            <person name="Worley K.C."/>
            <person name="Muzny D.M."/>
            <person name="Gibbs R."/>
        </authorList>
    </citation>
    <scope>NUCLEOTIDE SEQUENCE</scope>
    <source>
        <strain evidence="14">Brora</strain>
    </source>
</reference>
<dbReference type="PROSITE" id="PS51686">
    <property type="entry name" value="SAM_MT_RSMB_NOP"/>
    <property type="match status" value="1"/>
</dbReference>
<comment type="catalytic activity">
    <reaction evidence="10">
        <text>a cytidine in rRNA + S-adenosyl-L-methionine = a 5-methylcytidine in rRNA + S-adenosyl-L-homocysteine + H(+)</text>
        <dbReference type="Rhea" id="RHEA:61484"/>
        <dbReference type="Rhea" id="RHEA-COMP:15836"/>
        <dbReference type="Rhea" id="RHEA-COMP:15837"/>
        <dbReference type="ChEBI" id="CHEBI:15378"/>
        <dbReference type="ChEBI" id="CHEBI:57856"/>
        <dbReference type="ChEBI" id="CHEBI:59789"/>
        <dbReference type="ChEBI" id="CHEBI:74483"/>
        <dbReference type="ChEBI" id="CHEBI:82748"/>
    </reaction>
</comment>
<dbReference type="GO" id="GO:0003723">
    <property type="term" value="F:RNA binding"/>
    <property type="evidence" value="ECO:0007669"/>
    <property type="project" value="UniProtKB-UniRule"/>
</dbReference>
<dbReference type="InterPro" id="IPR023267">
    <property type="entry name" value="RCMT"/>
</dbReference>
<dbReference type="InterPro" id="IPR049560">
    <property type="entry name" value="MeTrfase_RsmB-F_NOP2_cat"/>
</dbReference>
<dbReference type="HOGENOM" id="CLU_041061_2_0_1"/>
<dbReference type="Proteomes" id="UP000014500">
    <property type="component" value="Unassembled WGS sequence"/>
</dbReference>
<evidence type="ECO:0000256" key="10">
    <source>
        <dbReference type="ARBA" id="ARBA00049302"/>
    </source>
</evidence>
<evidence type="ECO:0000256" key="11">
    <source>
        <dbReference type="PROSITE-ProRule" id="PRU01023"/>
    </source>
</evidence>
<evidence type="ECO:0000313" key="13">
    <source>
        <dbReference type="EnsemblMetazoa" id="SMAR005174-PA"/>
    </source>
</evidence>
<dbReference type="InterPro" id="IPR001678">
    <property type="entry name" value="MeTrfase_RsmB-F_NOP2_dom"/>
</dbReference>
<evidence type="ECO:0000256" key="9">
    <source>
        <dbReference type="ARBA" id="ARBA00042050"/>
    </source>
</evidence>
<evidence type="ECO:0000256" key="3">
    <source>
        <dbReference type="ARBA" id="ARBA00022603"/>
    </source>
</evidence>
<evidence type="ECO:0000259" key="12">
    <source>
        <dbReference type="PROSITE" id="PS51686"/>
    </source>
</evidence>
<dbReference type="Pfam" id="PF01189">
    <property type="entry name" value="Methyltr_RsmB-F"/>
    <property type="match status" value="1"/>
</dbReference>
<protein>
    <recommendedName>
        <fullName evidence="9">NOL1/NOP2/Sun domain family member 4</fullName>
    </recommendedName>
</protein>
<dbReference type="SUPFAM" id="SSF53335">
    <property type="entry name" value="S-adenosyl-L-methionine-dependent methyltransferases"/>
    <property type="match status" value="1"/>
</dbReference>
<evidence type="ECO:0000256" key="4">
    <source>
        <dbReference type="ARBA" id="ARBA00022679"/>
    </source>
</evidence>
<dbReference type="AlphaFoldDB" id="T1IVH6"/>
<organism evidence="13 14">
    <name type="scientific">Strigamia maritima</name>
    <name type="common">European centipede</name>
    <name type="synonym">Geophilus maritimus</name>
    <dbReference type="NCBI Taxonomy" id="126957"/>
    <lineage>
        <taxon>Eukaryota</taxon>
        <taxon>Metazoa</taxon>
        <taxon>Ecdysozoa</taxon>
        <taxon>Arthropoda</taxon>
        <taxon>Myriapoda</taxon>
        <taxon>Chilopoda</taxon>
        <taxon>Pleurostigmophora</taxon>
        <taxon>Geophilomorpha</taxon>
        <taxon>Linotaeniidae</taxon>
        <taxon>Strigamia</taxon>
    </lineage>
</organism>
<dbReference type="PANTHER" id="PTHR22808">
    <property type="entry name" value="NCL1 YEAST -RELATED NOL1/NOP2/FMU SUN DOMAIN-CONTAINING"/>
    <property type="match status" value="1"/>
</dbReference>
<dbReference type="OMA" id="RCAMQSR"/>
<evidence type="ECO:0000313" key="14">
    <source>
        <dbReference type="Proteomes" id="UP000014500"/>
    </source>
</evidence>
<sequence>MQRKAVSLRKLYEAEIDKNAQLISTNDHEIRDELTTARGDELETATETINDFNEFVAPSRLKGLEHFVDETDHVKHYDTGAQMPFNKKIFEPLKFPRHLSIYILDKNNFSSFPQPKKDALKLFSYYLMDISSILPPLLLNAKPIDIVLDLCSAPGGKAMNIIQSMSYKSIVCNDFSRSDRLKHVFGTYFTDLHKLNVNITAHNAEEWVEPNAYTKVLVDVPCTNDRESTVREENNMFSHAKLRERILLPERQINMLCSGLKAVQVGGAVVYSTCSLSPVQNDGVVHMALSKIANETSMEFVINDLSAWIEPWKCLFSFHDNMRHGQLILPYLPLNCGPTYFCRLERRK</sequence>
<reference evidence="13" key="2">
    <citation type="submission" date="2015-02" db="UniProtKB">
        <authorList>
            <consortium name="EnsemblMetazoa"/>
        </authorList>
    </citation>
    <scope>IDENTIFICATION</scope>
</reference>
<dbReference type="PhylomeDB" id="T1IVH6"/>
<dbReference type="InterPro" id="IPR029063">
    <property type="entry name" value="SAM-dependent_MTases_sf"/>
</dbReference>
<evidence type="ECO:0000256" key="1">
    <source>
        <dbReference type="ARBA" id="ARBA00004173"/>
    </source>
</evidence>
<proteinExistence type="inferred from homology"/>
<comment type="caution">
    <text evidence="11">Lacks conserved residue(s) required for the propagation of feature annotation.</text>
</comment>
<dbReference type="GO" id="GO:0008173">
    <property type="term" value="F:RNA methyltransferase activity"/>
    <property type="evidence" value="ECO:0007669"/>
    <property type="project" value="InterPro"/>
</dbReference>
<evidence type="ECO:0000256" key="2">
    <source>
        <dbReference type="ARBA" id="ARBA00022552"/>
    </source>
</evidence>
<dbReference type="Gene3D" id="3.40.50.150">
    <property type="entry name" value="Vaccinia Virus protein VP39"/>
    <property type="match status" value="1"/>
</dbReference>
<dbReference type="Gene3D" id="6.20.240.40">
    <property type="match status" value="1"/>
</dbReference>
<comment type="subcellular location">
    <subcellularLocation>
        <location evidence="1">Mitochondrion</location>
    </subcellularLocation>
</comment>
<accession>T1IVH6</accession>
<dbReference type="STRING" id="126957.T1IVH6"/>
<dbReference type="eggNOG" id="KOG2198">
    <property type="taxonomic scope" value="Eukaryota"/>
</dbReference>
<keyword evidence="5 11" id="KW-0949">S-adenosyl-L-methionine</keyword>
<evidence type="ECO:0000256" key="7">
    <source>
        <dbReference type="ARBA" id="ARBA00022946"/>
    </source>
</evidence>
<dbReference type="GO" id="GO:0005762">
    <property type="term" value="C:mitochondrial large ribosomal subunit"/>
    <property type="evidence" value="ECO:0007669"/>
    <property type="project" value="TreeGrafter"/>
</dbReference>
<keyword evidence="7" id="KW-0809">Transit peptide</keyword>
<dbReference type="EMBL" id="JH431584">
    <property type="status" value="NOT_ANNOTATED_CDS"/>
    <property type="molecule type" value="Genomic_DNA"/>
</dbReference>
<feature type="active site" description="Nucleophile" evidence="11">
    <location>
        <position position="274"/>
    </location>
</feature>
<dbReference type="GO" id="GO:0031167">
    <property type="term" value="P:rRNA methylation"/>
    <property type="evidence" value="ECO:0007669"/>
    <property type="project" value="TreeGrafter"/>
</dbReference>
<evidence type="ECO:0000256" key="8">
    <source>
        <dbReference type="ARBA" id="ARBA00023128"/>
    </source>
</evidence>
<keyword evidence="8" id="KW-0496">Mitochondrion</keyword>
<feature type="binding site" evidence="11">
    <location>
        <begin position="151"/>
        <end position="157"/>
    </location>
    <ligand>
        <name>S-adenosyl-L-methionine</name>
        <dbReference type="ChEBI" id="CHEBI:59789"/>
    </ligand>
</feature>
<keyword evidence="4 11" id="KW-0808">Transferase</keyword>
<keyword evidence="14" id="KW-1185">Reference proteome</keyword>
<comment type="similarity">
    <text evidence="11">Belongs to the class I-like SAM-binding methyltransferase superfamily. RsmB/NOP family.</text>
</comment>
<feature type="domain" description="SAM-dependent MTase RsmB/NOP-type" evidence="12">
    <location>
        <begin position="56"/>
        <end position="347"/>
    </location>
</feature>
<dbReference type="PRINTS" id="PR02008">
    <property type="entry name" value="RCMTFAMILY"/>
</dbReference>
<name>T1IVH6_STRMM</name>
<keyword evidence="6 11" id="KW-0694">RNA-binding</keyword>
<evidence type="ECO:0000256" key="6">
    <source>
        <dbReference type="ARBA" id="ARBA00022884"/>
    </source>
</evidence>